<dbReference type="SUPFAM" id="SSF55681">
    <property type="entry name" value="Class II aaRS and biotin synthetases"/>
    <property type="match status" value="1"/>
</dbReference>
<dbReference type="RefSeq" id="WP_022542180.1">
    <property type="nucleotide sequence ID" value="NC_022521.1"/>
</dbReference>
<evidence type="ECO:0000256" key="11">
    <source>
        <dbReference type="HAMAP-Rule" id="MF_00282"/>
    </source>
</evidence>
<dbReference type="InterPro" id="IPR004529">
    <property type="entry name" value="Phe-tRNA-synth_IIc_asu"/>
</dbReference>
<dbReference type="EMBL" id="AP012489">
    <property type="protein sequence ID" value="BAN90912.1"/>
    <property type="molecule type" value="Genomic_DNA"/>
</dbReference>
<name>U3TBJ4_9CREN</name>
<keyword evidence="10 11" id="KW-0030">Aminoacyl-tRNA synthetase</keyword>
<dbReference type="GO" id="GO:0005737">
    <property type="term" value="C:cytoplasm"/>
    <property type="evidence" value="ECO:0007669"/>
    <property type="project" value="UniProtKB-SubCell"/>
</dbReference>
<dbReference type="GO" id="GO:0000049">
    <property type="term" value="F:tRNA binding"/>
    <property type="evidence" value="ECO:0007669"/>
    <property type="project" value="InterPro"/>
</dbReference>
<evidence type="ECO:0000256" key="9">
    <source>
        <dbReference type="ARBA" id="ARBA00022917"/>
    </source>
</evidence>
<keyword evidence="9 11" id="KW-0648">Protein biosynthesis</keyword>
<dbReference type="Proteomes" id="UP000016887">
    <property type="component" value="Chromosome"/>
</dbReference>
<feature type="binding site" evidence="11">
    <location>
        <position position="410"/>
    </location>
    <ligand>
        <name>L-phenylalanine</name>
        <dbReference type="ChEBI" id="CHEBI:58095"/>
    </ligand>
</feature>
<feature type="binding site" evidence="11">
    <location>
        <begin position="371"/>
        <end position="373"/>
    </location>
    <ligand>
        <name>L-phenylalanine</name>
        <dbReference type="ChEBI" id="CHEBI:58095"/>
    </ligand>
</feature>
<evidence type="ECO:0000256" key="3">
    <source>
        <dbReference type="ARBA" id="ARBA00022490"/>
    </source>
</evidence>
<feature type="domain" description="Aminoacyl-transfer RNA synthetases class-II family profile" evidence="12">
    <location>
        <begin position="243"/>
        <end position="474"/>
    </location>
</feature>
<dbReference type="GO" id="GO:0005524">
    <property type="term" value="F:ATP binding"/>
    <property type="evidence" value="ECO:0007669"/>
    <property type="project" value="UniProtKB-UniRule"/>
</dbReference>
<sequence>MEVTLSQGEYRLLRLMAERGFREGTLEEAAKILGVDKSSLASLSNLLAEKGVVEVKERVEEHYVLTERGRDALERGLPEEKLVLFLAGRGGEASVEEVRRALGEEAGIALGQAARKGLVVIAGGVVRLAVDQAEALKTITPLKKLLENVASGSKPTDGGELLREALSRGLIRREARRSIVLRVKVNPEEALARARVEAAGLTRDMLKSGEWRRLRFKTYNVKAEPPRVLPARRHFLAEFIERLRDILRELGFREVRGPLVELELFNFDVLFQAQDHPAREIHDSLWIKSPRRGDLSGYSDLVERVASVHERGWKYRWSSEVASRYILRSQTTAVSARILATRPNPPARFFTVGKVFRSDAVGPTRLPEFHQLDGIEGDEGYTFRDLLGRLDEIASMLGLKLKFKPAYFPFTEPSVEGYVRLPNGRWLELFGAGMFRPEVLEAVGVDYPVGAWGFGIERLAMAFYGVSDIRKLYTRDVDEVRGMRVRWF</sequence>
<evidence type="ECO:0000256" key="5">
    <source>
        <dbReference type="ARBA" id="ARBA00022723"/>
    </source>
</evidence>
<dbReference type="InterPro" id="IPR036390">
    <property type="entry name" value="WH_DNA-bd_sf"/>
</dbReference>
<evidence type="ECO:0000256" key="7">
    <source>
        <dbReference type="ARBA" id="ARBA00022840"/>
    </source>
</evidence>
<evidence type="ECO:0000256" key="4">
    <source>
        <dbReference type="ARBA" id="ARBA00022598"/>
    </source>
</evidence>
<proteinExistence type="inferred from homology"/>
<keyword evidence="3 11" id="KW-0963">Cytoplasm</keyword>
<dbReference type="GO" id="GO:0004826">
    <property type="term" value="F:phenylalanine-tRNA ligase activity"/>
    <property type="evidence" value="ECO:0007669"/>
    <property type="project" value="UniProtKB-UniRule"/>
</dbReference>
<dbReference type="KEGG" id="acj:ACAM_1443"/>
<evidence type="ECO:0000313" key="13">
    <source>
        <dbReference type="EMBL" id="BAN90912.1"/>
    </source>
</evidence>
<dbReference type="InterPro" id="IPR036388">
    <property type="entry name" value="WH-like_DNA-bd_sf"/>
</dbReference>
<keyword evidence="4 11" id="KW-0436">Ligase</keyword>
<comment type="subunit">
    <text evidence="11">Tetramer of two alpha and two beta subunits.</text>
</comment>
<dbReference type="PATRIC" id="fig|1198449.6.peg.1459"/>
<dbReference type="GeneID" id="17110993"/>
<dbReference type="InterPro" id="IPR022917">
    <property type="entry name" value="Phe_tRNA_ligase_alpha_bac/arc"/>
</dbReference>
<evidence type="ECO:0000256" key="10">
    <source>
        <dbReference type="ARBA" id="ARBA00023146"/>
    </source>
</evidence>
<dbReference type="EC" id="6.1.1.20" evidence="11"/>
<keyword evidence="14" id="KW-1185">Reference proteome</keyword>
<comment type="cofactor">
    <cofactor evidence="11">
        <name>Mg(2+)</name>
        <dbReference type="ChEBI" id="CHEBI:18420"/>
    </cofactor>
    <text evidence="11">Binds 2 magnesium ions per tetramer.</text>
</comment>
<keyword evidence="5 11" id="KW-0479">Metal-binding</keyword>
<dbReference type="PANTHER" id="PTHR11538">
    <property type="entry name" value="PHENYLALANYL-TRNA SYNTHETASE"/>
    <property type="match status" value="1"/>
</dbReference>
<dbReference type="InterPro" id="IPR002319">
    <property type="entry name" value="Phenylalanyl-tRNA_Synthase"/>
</dbReference>
<evidence type="ECO:0000313" key="14">
    <source>
        <dbReference type="Proteomes" id="UP000016887"/>
    </source>
</evidence>
<dbReference type="HAMAP" id="MF_00282">
    <property type="entry name" value="Phe_tRNA_synth_alpha2"/>
    <property type="match status" value="1"/>
</dbReference>
<accession>U3TBJ4</accession>
<evidence type="ECO:0000259" key="12">
    <source>
        <dbReference type="PROSITE" id="PS50862"/>
    </source>
</evidence>
<keyword evidence="8 11" id="KW-0460">Magnesium</keyword>
<dbReference type="InterPro" id="IPR006195">
    <property type="entry name" value="aa-tRNA-synth_II"/>
</dbReference>
<evidence type="ECO:0000256" key="8">
    <source>
        <dbReference type="ARBA" id="ARBA00022842"/>
    </source>
</evidence>
<evidence type="ECO:0000256" key="2">
    <source>
        <dbReference type="ARBA" id="ARBA00006703"/>
    </source>
</evidence>
<reference evidence="13 14" key="1">
    <citation type="journal article" date="2013" name="Appl. Environ. Microbiol.">
        <title>Variation of the Virus-Related Elements within Syntenic Genomes of the Hyperthermophilic Archaeon Aeropyrum.</title>
        <authorList>
            <person name="Daifuku T."/>
            <person name="Yoshida T."/>
            <person name="Kitamura T."/>
            <person name="Kawaichi S."/>
            <person name="Inoue T."/>
            <person name="Nomura K."/>
            <person name="Yoshida Y."/>
            <person name="Kuno S."/>
            <person name="Sako Y."/>
        </authorList>
    </citation>
    <scope>NUCLEOTIDE SEQUENCE [LARGE SCALE GENOMIC DNA]</scope>
    <source>
        <strain evidence="13 14">SY1</strain>
    </source>
</reference>
<gene>
    <name evidence="11 13" type="primary">pheS</name>
    <name evidence="13" type="ORF">ACAM_1443</name>
</gene>
<dbReference type="NCBIfam" id="TIGR00468">
    <property type="entry name" value="pheS"/>
    <property type="match status" value="1"/>
</dbReference>
<dbReference type="GO" id="GO:0006432">
    <property type="term" value="P:phenylalanyl-tRNA aminoacylation"/>
    <property type="evidence" value="ECO:0007669"/>
    <property type="project" value="UniProtKB-UniRule"/>
</dbReference>
<dbReference type="eggNOG" id="arCOG00410">
    <property type="taxonomic scope" value="Archaea"/>
</dbReference>
<comment type="similarity">
    <text evidence="2 11">Belongs to the class-II aminoacyl-tRNA synthetase family. Phe-tRNA synthetase alpha subunit type 2 subfamily.</text>
</comment>
<keyword evidence="6 11" id="KW-0547">Nucleotide-binding</keyword>
<dbReference type="PROSITE" id="PS50862">
    <property type="entry name" value="AA_TRNA_LIGASE_II"/>
    <property type="match status" value="1"/>
</dbReference>
<feature type="binding site" evidence="11">
    <location>
        <position position="435"/>
    </location>
    <ligand>
        <name>L-phenylalanine</name>
        <dbReference type="ChEBI" id="CHEBI:58095"/>
    </ligand>
</feature>
<dbReference type="CDD" id="cd00496">
    <property type="entry name" value="PheRS_alpha_core"/>
    <property type="match status" value="1"/>
</dbReference>
<feature type="binding site" evidence="11">
    <location>
        <position position="332"/>
    </location>
    <ligand>
        <name>L-phenylalanine</name>
        <dbReference type="ChEBI" id="CHEBI:58095"/>
    </ligand>
</feature>
<dbReference type="Gene3D" id="1.10.10.10">
    <property type="entry name" value="Winged helix-like DNA-binding domain superfamily/Winged helix DNA-binding domain"/>
    <property type="match status" value="1"/>
</dbReference>
<organism evidence="13 14">
    <name type="scientific">Aeropyrum camini SY1 = JCM 12091</name>
    <dbReference type="NCBI Taxonomy" id="1198449"/>
    <lineage>
        <taxon>Archaea</taxon>
        <taxon>Thermoproteota</taxon>
        <taxon>Thermoprotei</taxon>
        <taxon>Desulfurococcales</taxon>
        <taxon>Desulfurococcaceae</taxon>
        <taxon>Aeropyrum</taxon>
    </lineage>
</organism>
<protein>
    <recommendedName>
        <fullName evidence="11">Phenylalanine--tRNA ligase alpha subunit</fullName>
        <ecNumber evidence="11">6.1.1.20</ecNumber>
    </recommendedName>
    <alternativeName>
        <fullName evidence="11">Phenylalanyl-tRNA synthetase alpha subunit</fullName>
        <shortName evidence="11">PheRS</shortName>
    </alternativeName>
</protein>
<dbReference type="PANTHER" id="PTHR11538:SF40">
    <property type="entry name" value="PHENYLALANINE--TRNA LIGASE ALPHA SUBUNIT"/>
    <property type="match status" value="1"/>
</dbReference>
<dbReference type="Pfam" id="PF01409">
    <property type="entry name" value="tRNA-synt_2d"/>
    <property type="match status" value="1"/>
</dbReference>
<dbReference type="STRING" id="1198449.ACAM_1443"/>
<comment type="subcellular location">
    <subcellularLocation>
        <location evidence="1 11">Cytoplasm</location>
    </subcellularLocation>
</comment>
<feature type="binding site" evidence="11">
    <location>
        <position position="412"/>
    </location>
    <ligand>
        <name>Mg(2+)</name>
        <dbReference type="ChEBI" id="CHEBI:18420"/>
        <note>ligand shared with heterodimeric partner</note>
    </ligand>
</feature>
<evidence type="ECO:0000256" key="1">
    <source>
        <dbReference type="ARBA" id="ARBA00004496"/>
    </source>
</evidence>
<dbReference type="AlphaFoldDB" id="U3TBJ4"/>
<evidence type="ECO:0000256" key="6">
    <source>
        <dbReference type="ARBA" id="ARBA00022741"/>
    </source>
</evidence>
<comment type="catalytic activity">
    <reaction evidence="11">
        <text>tRNA(Phe) + L-phenylalanine + ATP = L-phenylalanyl-tRNA(Phe) + AMP + diphosphate + H(+)</text>
        <dbReference type="Rhea" id="RHEA:19413"/>
        <dbReference type="Rhea" id="RHEA-COMP:9668"/>
        <dbReference type="Rhea" id="RHEA-COMP:9699"/>
        <dbReference type="ChEBI" id="CHEBI:15378"/>
        <dbReference type="ChEBI" id="CHEBI:30616"/>
        <dbReference type="ChEBI" id="CHEBI:33019"/>
        <dbReference type="ChEBI" id="CHEBI:58095"/>
        <dbReference type="ChEBI" id="CHEBI:78442"/>
        <dbReference type="ChEBI" id="CHEBI:78531"/>
        <dbReference type="ChEBI" id="CHEBI:456215"/>
        <dbReference type="EC" id="6.1.1.20"/>
    </reaction>
</comment>
<dbReference type="InterPro" id="IPR045864">
    <property type="entry name" value="aa-tRNA-synth_II/BPL/LPL"/>
</dbReference>
<dbReference type="GO" id="GO:0000287">
    <property type="term" value="F:magnesium ion binding"/>
    <property type="evidence" value="ECO:0007669"/>
    <property type="project" value="UniProtKB-UniRule"/>
</dbReference>
<dbReference type="SUPFAM" id="SSF46785">
    <property type="entry name" value="Winged helix' DNA-binding domain"/>
    <property type="match status" value="1"/>
</dbReference>
<keyword evidence="7 11" id="KW-0067">ATP-binding</keyword>
<dbReference type="Gene3D" id="3.30.930.10">
    <property type="entry name" value="Bira Bifunctional Protein, Domain 2"/>
    <property type="match status" value="1"/>
</dbReference>
<dbReference type="NCBIfam" id="NF003210">
    <property type="entry name" value="PRK04172.1"/>
    <property type="match status" value="1"/>
</dbReference>